<dbReference type="PANTHER" id="PTHR30502:SF0">
    <property type="entry name" value="PHOSPHOENOLPYRUVATE CARBOXYLASE FAMILY PROTEIN"/>
    <property type="match status" value="1"/>
</dbReference>
<dbReference type="SUPFAM" id="SSF51621">
    <property type="entry name" value="Phosphoenolpyruvate/pyruvate domain"/>
    <property type="match status" value="1"/>
</dbReference>
<evidence type="ECO:0000256" key="2">
    <source>
        <dbReference type="ARBA" id="ARBA00022723"/>
    </source>
</evidence>
<accession>A0A9E7R2T1</accession>
<gene>
    <name evidence="5" type="ORF">N0B31_20665</name>
</gene>
<feature type="domain" description="HpcH/HpaI aldolase/citrate lyase" evidence="4">
    <location>
        <begin position="17"/>
        <end position="237"/>
    </location>
</feature>
<dbReference type="InterPro" id="IPR015813">
    <property type="entry name" value="Pyrv/PenolPyrv_kinase-like_dom"/>
</dbReference>
<dbReference type="InterPro" id="IPR005000">
    <property type="entry name" value="Aldolase/citrate-lyase_domain"/>
</dbReference>
<dbReference type="EMBL" id="CP104003">
    <property type="protein sequence ID" value="UWM54521.1"/>
    <property type="molecule type" value="Genomic_DNA"/>
</dbReference>
<protein>
    <submittedName>
        <fullName evidence="5">Aldolase/citrate lyase family protein</fullName>
    </submittedName>
</protein>
<evidence type="ECO:0000259" key="4">
    <source>
        <dbReference type="Pfam" id="PF03328"/>
    </source>
</evidence>
<dbReference type="GO" id="GO:0046872">
    <property type="term" value="F:metal ion binding"/>
    <property type="evidence" value="ECO:0007669"/>
    <property type="project" value="UniProtKB-KW"/>
</dbReference>
<keyword evidence="2" id="KW-0479">Metal-binding</keyword>
<evidence type="ECO:0000256" key="3">
    <source>
        <dbReference type="ARBA" id="ARBA00023239"/>
    </source>
</evidence>
<comment type="similarity">
    <text evidence="1">Belongs to the HpcH/HpaI aldolase family.</text>
</comment>
<dbReference type="InterPro" id="IPR050251">
    <property type="entry name" value="HpcH-HpaI_aldolase"/>
</dbReference>
<dbReference type="GO" id="GO:0016832">
    <property type="term" value="F:aldehyde-lyase activity"/>
    <property type="evidence" value="ECO:0007669"/>
    <property type="project" value="TreeGrafter"/>
</dbReference>
<reference evidence="5" key="1">
    <citation type="submission" date="2022-09" db="EMBL/GenBank/DDBJ databases">
        <title>Diverse halophilic archaea isolated from saline environments.</title>
        <authorList>
            <person name="Cui H.-L."/>
        </authorList>
    </citation>
    <scope>NUCLEOTIDE SEQUENCE</scope>
    <source>
        <strain evidence="5">ZS-35-S2</strain>
    </source>
</reference>
<proteinExistence type="inferred from homology"/>
<dbReference type="GeneID" id="74944889"/>
<dbReference type="InterPro" id="IPR040442">
    <property type="entry name" value="Pyrv_kinase-like_dom_sf"/>
</dbReference>
<name>A0A9E7R2T1_9EURY</name>
<dbReference type="Proteomes" id="UP001057580">
    <property type="component" value="Chromosome"/>
</dbReference>
<evidence type="ECO:0000256" key="1">
    <source>
        <dbReference type="ARBA" id="ARBA00005568"/>
    </source>
</evidence>
<sequence length="260" mass="26903">MDLKRALAERDPVEATWVSVPHPAVAELAAEQGFDCVFLDAEHTPASVETVESLVRAVDAGSDGAAASVVRVPWNDPVRIKRALDTGPTGVMVPMVETREAAEAFVEATRYPPEGVRGMAAARASGYGARFAEYVETANESVVAIAQVETERGVENAGDIAALDGLDALFVGPADLGASLGSAPGEDRFEEAVASVVAAAHDAGVPVGTLATSTDGIDGWVERGVDFMAVGYDLQYLAEGGEAARGAYREAVAEAGDPDE</sequence>
<dbReference type="Pfam" id="PF03328">
    <property type="entry name" value="HpcH_HpaI"/>
    <property type="match status" value="1"/>
</dbReference>
<dbReference type="RefSeq" id="WP_260593541.1">
    <property type="nucleotide sequence ID" value="NZ_CP104003.1"/>
</dbReference>
<dbReference type="KEGG" id="ssai:N0B31_20665"/>
<dbReference type="AlphaFoldDB" id="A0A9E7R2T1"/>
<evidence type="ECO:0000313" key="5">
    <source>
        <dbReference type="EMBL" id="UWM54521.1"/>
    </source>
</evidence>
<dbReference type="GO" id="GO:0005737">
    <property type="term" value="C:cytoplasm"/>
    <property type="evidence" value="ECO:0007669"/>
    <property type="project" value="TreeGrafter"/>
</dbReference>
<dbReference type="Gene3D" id="3.20.20.60">
    <property type="entry name" value="Phosphoenolpyruvate-binding domains"/>
    <property type="match status" value="1"/>
</dbReference>
<evidence type="ECO:0000313" key="6">
    <source>
        <dbReference type="Proteomes" id="UP001057580"/>
    </source>
</evidence>
<keyword evidence="6" id="KW-1185">Reference proteome</keyword>
<keyword evidence="3 5" id="KW-0456">Lyase</keyword>
<organism evidence="5 6">
    <name type="scientific">Salinirubellus salinus</name>
    <dbReference type="NCBI Taxonomy" id="1364945"/>
    <lineage>
        <taxon>Archaea</taxon>
        <taxon>Methanobacteriati</taxon>
        <taxon>Methanobacteriota</taxon>
        <taxon>Stenosarchaea group</taxon>
        <taxon>Halobacteria</taxon>
        <taxon>Halobacteriales</taxon>
        <taxon>Natronomonadaceae</taxon>
        <taxon>Salinirubellus</taxon>
    </lineage>
</organism>
<dbReference type="PANTHER" id="PTHR30502">
    <property type="entry name" value="2-KETO-3-DEOXY-L-RHAMNONATE ALDOLASE"/>
    <property type="match status" value="1"/>
</dbReference>